<keyword evidence="2" id="KW-1133">Transmembrane helix</keyword>
<proteinExistence type="predicted"/>
<evidence type="ECO:0000256" key="1">
    <source>
        <dbReference type="SAM" id="MobiDB-lite"/>
    </source>
</evidence>
<feature type="domain" description="SigF-like NTF2-like" evidence="3">
    <location>
        <begin position="27"/>
        <end position="203"/>
    </location>
</feature>
<protein>
    <recommendedName>
        <fullName evidence="3">SigF-like NTF2-like domain-containing protein</fullName>
    </recommendedName>
</protein>
<evidence type="ECO:0000313" key="5">
    <source>
        <dbReference type="Proteomes" id="UP000016924"/>
    </source>
</evidence>
<sequence length="245" mass="27848">MEDPGTSPPCASHPPSPNPTANTEKLPVKEIPSIIHRLTQSRPSEQRATIETYFTRDASFTHPFVRTGRFANSRLLVRAIYRWYKIMSPRIELEVHSGFRGNHQLSEHVARARIAFDEANLRLYVHLSQIFRIWLIPFYSAPVTLVTVLQLVRAKADGRYYITSQNDLYQVDQFVRFFWPGGVLVVWAWQIMATLFSVLGALLLAPVTWFEEVVYNPGGGWPSPEGVKVGKVRIEGLVQGAEVED</sequence>
<accession>R7YPQ5</accession>
<dbReference type="Pfam" id="PF24840">
    <property type="entry name" value="NTF2_SigF"/>
    <property type="match status" value="1"/>
</dbReference>
<dbReference type="GeneID" id="19900372"/>
<keyword evidence="2" id="KW-0472">Membrane</keyword>
<dbReference type="PANTHER" id="PTHR35393:SF1">
    <property type="entry name" value="SNOAL-LIKE DOMAIN-CONTAINING PROTEIN"/>
    <property type="match status" value="1"/>
</dbReference>
<dbReference type="PANTHER" id="PTHR35393">
    <property type="entry name" value="CHROMOSOME 1, WHOLE GENOME SHOTGUN SEQUENCE"/>
    <property type="match status" value="1"/>
</dbReference>
<dbReference type="OrthoDB" id="2344312at2759"/>
<dbReference type="HOGENOM" id="CLU_079426_0_1_1"/>
<reference evidence="5" key="1">
    <citation type="submission" date="2012-06" db="EMBL/GenBank/DDBJ databases">
        <title>The genome sequence of Coniosporium apollinis CBS 100218.</title>
        <authorList>
            <consortium name="The Broad Institute Genome Sequencing Platform"/>
            <person name="Cuomo C."/>
            <person name="Gorbushina A."/>
            <person name="Noack S."/>
            <person name="Walker B."/>
            <person name="Young S.K."/>
            <person name="Zeng Q."/>
            <person name="Gargeya S."/>
            <person name="Fitzgerald M."/>
            <person name="Haas B."/>
            <person name="Abouelleil A."/>
            <person name="Alvarado L."/>
            <person name="Arachchi H.M."/>
            <person name="Berlin A.M."/>
            <person name="Chapman S.B."/>
            <person name="Goldberg J."/>
            <person name="Griggs A."/>
            <person name="Gujja S."/>
            <person name="Hansen M."/>
            <person name="Howarth C."/>
            <person name="Imamovic A."/>
            <person name="Larimer J."/>
            <person name="McCowan C."/>
            <person name="Montmayeur A."/>
            <person name="Murphy C."/>
            <person name="Neiman D."/>
            <person name="Pearson M."/>
            <person name="Priest M."/>
            <person name="Roberts A."/>
            <person name="Saif S."/>
            <person name="Shea T."/>
            <person name="Sisk P."/>
            <person name="Sykes S."/>
            <person name="Wortman J."/>
            <person name="Nusbaum C."/>
            <person name="Birren B."/>
        </authorList>
    </citation>
    <scope>NUCLEOTIDE SEQUENCE [LARGE SCALE GENOMIC DNA]</scope>
    <source>
        <strain evidence="5">CBS 100218</strain>
    </source>
</reference>
<evidence type="ECO:0000259" key="3">
    <source>
        <dbReference type="Pfam" id="PF24840"/>
    </source>
</evidence>
<dbReference type="EMBL" id="JH767565">
    <property type="protein sequence ID" value="EON63833.1"/>
    <property type="molecule type" value="Genomic_DNA"/>
</dbReference>
<organism evidence="4 5">
    <name type="scientific">Coniosporium apollinis (strain CBS 100218)</name>
    <name type="common">Rock-inhabiting black yeast</name>
    <dbReference type="NCBI Taxonomy" id="1168221"/>
    <lineage>
        <taxon>Eukaryota</taxon>
        <taxon>Fungi</taxon>
        <taxon>Dikarya</taxon>
        <taxon>Ascomycota</taxon>
        <taxon>Pezizomycotina</taxon>
        <taxon>Dothideomycetes</taxon>
        <taxon>Dothideomycetes incertae sedis</taxon>
        <taxon>Coniosporium</taxon>
    </lineage>
</organism>
<dbReference type="OMA" id="MSQIFTI"/>
<feature type="region of interest" description="Disordered" evidence="1">
    <location>
        <begin position="1"/>
        <end position="26"/>
    </location>
</feature>
<feature type="transmembrane region" description="Helical" evidence="2">
    <location>
        <begin position="131"/>
        <end position="152"/>
    </location>
</feature>
<dbReference type="AlphaFoldDB" id="R7YPQ5"/>
<evidence type="ECO:0000256" key="2">
    <source>
        <dbReference type="SAM" id="Phobius"/>
    </source>
</evidence>
<dbReference type="Proteomes" id="UP000016924">
    <property type="component" value="Unassembled WGS sequence"/>
</dbReference>
<keyword evidence="5" id="KW-1185">Reference proteome</keyword>
<dbReference type="InterPro" id="IPR057514">
    <property type="entry name" value="NTF2_SigF"/>
</dbReference>
<dbReference type="RefSeq" id="XP_007779150.1">
    <property type="nucleotide sequence ID" value="XM_007780960.1"/>
</dbReference>
<gene>
    <name evidence="4" type="ORF">W97_03061</name>
</gene>
<dbReference type="STRING" id="1168221.R7YPQ5"/>
<feature type="transmembrane region" description="Helical" evidence="2">
    <location>
        <begin position="177"/>
        <end position="205"/>
    </location>
</feature>
<dbReference type="eggNOG" id="ENOG502S534">
    <property type="taxonomic scope" value="Eukaryota"/>
</dbReference>
<name>R7YPQ5_CONA1</name>
<keyword evidence="2" id="KW-0812">Transmembrane</keyword>
<evidence type="ECO:0000313" key="4">
    <source>
        <dbReference type="EMBL" id="EON63833.1"/>
    </source>
</evidence>